<evidence type="ECO:0000256" key="1">
    <source>
        <dbReference type="SAM" id="Phobius"/>
    </source>
</evidence>
<keyword evidence="1" id="KW-0812">Transmembrane</keyword>
<feature type="transmembrane region" description="Helical" evidence="1">
    <location>
        <begin position="125"/>
        <end position="145"/>
    </location>
</feature>
<keyword evidence="3" id="KW-1185">Reference proteome</keyword>
<accession>A0A9P5F0H2</accession>
<dbReference type="Proteomes" id="UP000711996">
    <property type="component" value="Unassembled WGS sequence"/>
</dbReference>
<dbReference type="PANTHER" id="PTHR37577">
    <property type="entry name" value="INTEGRAL MEMBRANE PROTEIN"/>
    <property type="match status" value="1"/>
</dbReference>
<feature type="transmembrane region" description="Helical" evidence="1">
    <location>
        <begin position="278"/>
        <end position="296"/>
    </location>
</feature>
<dbReference type="InterPro" id="IPR053018">
    <property type="entry name" value="Elsinochrome_Biosynth-Asso"/>
</dbReference>
<sequence>MTATLSFRQEPDGSICAKDCSTRAGELQANPDVGGIGVLIGFVATAWLVVLLVVFRYCLAFDPTADPFAKPRRHQRCGLRHALKPNAVDFKITGIFRGLRGRLDHHGFWDMALNKILLKLCDVQLLTGFGLLLSSFISLTCYMSAYHWQIISYLAWFSNLTHAACLTALRQYLYRHQMERNFRMTLMVILLAGLITAIVPTGYFNWGDPGEHNVVNQGTASVPASNARCFFTQRSIQAAWESRLCKENESPEVDYPDGYPCNSKQNYYGKEKTPQATIAYESSIISILLLTLSFSSRSVKMFRILSEIARHTVRHKVGYWASLCLIATAKRYPDLRNTAWRRKFLAVFRPLDLMITFYLVVKLYLDMFLSEMADVSTVHTAITARRSPNKTPLY</sequence>
<dbReference type="AlphaFoldDB" id="A0A9P5F0H2"/>
<keyword evidence="1" id="KW-0472">Membrane</keyword>
<feature type="transmembrane region" description="Helical" evidence="1">
    <location>
        <begin position="345"/>
        <end position="365"/>
    </location>
</feature>
<dbReference type="OrthoDB" id="4850108at2759"/>
<gene>
    <name evidence="2" type="ORF">CGCSCA2_v002721</name>
</gene>
<dbReference type="EMBL" id="QPMT01000006">
    <property type="protein sequence ID" value="KAF4863302.1"/>
    <property type="molecule type" value="Genomic_DNA"/>
</dbReference>
<reference evidence="2" key="1">
    <citation type="submission" date="2019-06" db="EMBL/GenBank/DDBJ databases">
        <authorList>
            <person name="Gan P."/>
            <person name="Shirasu K."/>
        </authorList>
    </citation>
    <scope>NUCLEOTIDE SEQUENCE [LARGE SCALE GENOMIC DNA]</scope>
    <source>
        <strain evidence="2">CAD2</strain>
    </source>
</reference>
<name>A0A9P5F0H2_COLSI</name>
<feature type="transmembrane region" description="Helical" evidence="1">
    <location>
        <begin position="33"/>
        <end position="55"/>
    </location>
</feature>
<evidence type="ECO:0000313" key="3">
    <source>
        <dbReference type="Proteomes" id="UP000711996"/>
    </source>
</evidence>
<keyword evidence="1" id="KW-1133">Transmembrane helix</keyword>
<feature type="transmembrane region" description="Helical" evidence="1">
    <location>
        <begin position="185"/>
        <end position="206"/>
    </location>
</feature>
<organism evidence="2 3">
    <name type="scientific">Colletotrichum siamense</name>
    <name type="common">Anthracnose fungus</name>
    <dbReference type="NCBI Taxonomy" id="690259"/>
    <lineage>
        <taxon>Eukaryota</taxon>
        <taxon>Fungi</taxon>
        <taxon>Dikarya</taxon>
        <taxon>Ascomycota</taxon>
        <taxon>Pezizomycotina</taxon>
        <taxon>Sordariomycetes</taxon>
        <taxon>Hypocreomycetidae</taxon>
        <taxon>Glomerellales</taxon>
        <taxon>Glomerellaceae</taxon>
        <taxon>Colletotrichum</taxon>
        <taxon>Colletotrichum gloeosporioides species complex</taxon>
    </lineage>
</organism>
<dbReference type="PANTHER" id="PTHR37577:SF1">
    <property type="entry name" value="INTEGRAL MEMBRANE PROTEIN"/>
    <property type="match status" value="1"/>
</dbReference>
<feature type="transmembrane region" description="Helical" evidence="1">
    <location>
        <begin position="151"/>
        <end position="173"/>
    </location>
</feature>
<evidence type="ECO:0000313" key="2">
    <source>
        <dbReference type="EMBL" id="KAF4863302.1"/>
    </source>
</evidence>
<comment type="caution">
    <text evidence="2">The sequence shown here is derived from an EMBL/GenBank/DDBJ whole genome shotgun (WGS) entry which is preliminary data.</text>
</comment>
<protein>
    <submittedName>
        <fullName evidence="2">Uncharacterized protein</fullName>
    </submittedName>
</protein>
<proteinExistence type="predicted"/>